<dbReference type="AlphaFoldDB" id="A0A836EJY4"/>
<feature type="transmembrane region" description="Helical" evidence="9">
    <location>
        <begin position="354"/>
        <end position="376"/>
    </location>
</feature>
<feature type="non-terminal residue" evidence="12">
    <location>
        <position position="1"/>
    </location>
</feature>
<feature type="transmembrane region" description="Helical" evidence="9">
    <location>
        <begin position="318"/>
        <end position="334"/>
    </location>
</feature>
<feature type="transmembrane region" description="Helical" evidence="9">
    <location>
        <begin position="499"/>
        <end position="522"/>
    </location>
</feature>
<sequence length="601" mass="70082">MYSPSIVLCFAFLLVASFSEFQEDFTNDNEQSDNSTVQYDFLVNSTKYQNEETELTRCNSHENSVKNKNQMQYESCINSTKNNCKNDSMRYESREHIIKNHEDNNQTSIEFCMNSTEIDNSTLLEINENFTKTEDKNNSISYKYDDSNRTMKTIFVKNEECKDNITCIQFCCPYGYNLTVKGRCVEYGENKYVLPNIYSLSNKQKNDSGESSEISDELFLIVRDPCVAQRRRRFVYNHNTYLFLTDGSLYMNTGEFISPKSYCFAILFRNVYDVIGCTDRSPSVPVFTSTCYPLSLPFLLLTFIVYSILPELRNIHGYSLRAHVGSLFITYVILYSDQQVSELAEMKYCNVLAYIFNFFLLSSFFWLNVICFDIWWTFRELRSHRRGGNHYERKKLIIYSSYAWGVTIILNGFCAIMDNIPNLPENLVRPEICKKRFWYGEDEAITLYFYVPMSITIISNVFFFICTTLTILHQKIHTASELRDSESKRHDENKQRFSMYLKLFIVMGITWVLEILAWVIGTNILPKYIWYLADIINALQGLIIFVVFVCRRKIKEMLLKQFRGKTCGPFKIPISDSIASNSNTATSLSESISMQQISPSN</sequence>
<dbReference type="InterPro" id="IPR052808">
    <property type="entry name" value="GPCR_Mth-like"/>
</dbReference>
<reference evidence="12" key="1">
    <citation type="submission" date="2020-02" db="EMBL/GenBank/DDBJ databases">
        <title>Relaxed selection underlies rapid genomic changes in the transitions from sociality to social parasitism in ants.</title>
        <authorList>
            <person name="Bi X."/>
        </authorList>
    </citation>
    <scope>NUCLEOTIDE SEQUENCE</scope>
    <source>
        <strain evidence="12">BGI-DK2013a</strain>
        <tissue evidence="12">Whole body</tissue>
    </source>
</reference>
<dbReference type="Pfam" id="PF00002">
    <property type="entry name" value="7tm_2"/>
    <property type="match status" value="1"/>
</dbReference>
<dbReference type="EMBL" id="JAANHZ010000796">
    <property type="protein sequence ID" value="KAG5306897.1"/>
    <property type="molecule type" value="Genomic_DNA"/>
</dbReference>
<dbReference type="PROSITE" id="PS50261">
    <property type="entry name" value="G_PROTEIN_RECEP_F2_4"/>
    <property type="match status" value="1"/>
</dbReference>
<keyword evidence="3 9" id="KW-0812">Transmembrane</keyword>
<dbReference type="PANTHER" id="PTHR46953:SF1">
    <property type="entry name" value="G-PROTEIN COUPLED RECEPTOR MTH-LIKE 1-RELATED"/>
    <property type="match status" value="1"/>
</dbReference>
<dbReference type="Gene3D" id="1.20.1070.10">
    <property type="entry name" value="Rhodopsin 7-helix transmembrane proteins"/>
    <property type="match status" value="1"/>
</dbReference>
<proteinExistence type="inferred from homology"/>
<feature type="transmembrane region" description="Helical" evidence="9">
    <location>
        <begin position="292"/>
        <end position="309"/>
    </location>
</feature>
<dbReference type="PANTHER" id="PTHR46953">
    <property type="entry name" value="G-PROTEIN COUPLED RECEPTOR MTH-LIKE 1-RELATED"/>
    <property type="match status" value="1"/>
</dbReference>
<dbReference type="GO" id="GO:0012505">
    <property type="term" value="C:endomembrane system"/>
    <property type="evidence" value="ECO:0007669"/>
    <property type="project" value="UniProtKB-SubCell"/>
</dbReference>
<comment type="caution">
    <text evidence="12">The sequence shown here is derived from an EMBL/GenBank/DDBJ whole genome shotgun (WGS) entry which is preliminary data.</text>
</comment>
<evidence type="ECO:0000256" key="1">
    <source>
        <dbReference type="ARBA" id="ARBA00004127"/>
    </source>
</evidence>
<gene>
    <name evidence="12" type="primary">Mth2_7</name>
    <name evidence="12" type="ORF">G6Z75_0000373</name>
</gene>
<evidence type="ECO:0000313" key="12">
    <source>
        <dbReference type="EMBL" id="KAG5306897.1"/>
    </source>
</evidence>
<dbReference type="GO" id="GO:0016020">
    <property type="term" value="C:membrane"/>
    <property type="evidence" value="ECO:0007669"/>
    <property type="project" value="InterPro"/>
</dbReference>
<feature type="transmembrane region" description="Helical" evidence="9">
    <location>
        <begin position="447"/>
        <end position="472"/>
    </location>
</feature>
<evidence type="ECO:0000256" key="3">
    <source>
        <dbReference type="ARBA" id="ARBA00022692"/>
    </source>
</evidence>
<feature type="signal peptide" evidence="10">
    <location>
        <begin position="1"/>
        <end position="21"/>
    </location>
</feature>
<feature type="chain" id="PRO_5032547060" evidence="10">
    <location>
        <begin position="22"/>
        <end position="601"/>
    </location>
</feature>
<dbReference type="InterPro" id="IPR036272">
    <property type="entry name" value="Methuselah_N_sf"/>
</dbReference>
<keyword evidence="13" id="KW-1185">Reference proteome</keyword>
<comment type="similarity">
    <text evidence="2">Belongs to the G-protein coupled receptor 2 family. Mth subfamily.</text>
</comment>
<dbReference type="GO" id="GO:0004930">
    <property type="term" value="F:G protein-coupled receptor activity"/>
    <property type="evidence" value="ECO:0007669"/>
    <property type="project" value="UniProtKB-KW"/>
</dbReference>
<keyword evidence="5" id="KW-0297">G-protein coupled receptor</keyword>
<feature type="domain" description="G-protein coupled receptors family 2 profile 2" evidence="11">
    <location>
        <begin position="284"/>
        <end position="552"/>
    </location>
</feature>
<protein>
    <submittedName>
        <fullName evidence="12">MTH2 protein</fullName>
    </submittedName>
</protein>
<dbReference type="GO" id="GO:0007166">
    <property type="term" value="P:cell surface receptor signaling pathway"/>
    <property type="evidence" value="ECO:0007669"/>
    <property type="project" value="InterPro"/>
</dbReference>
<dbReference type="Proteomes" id="UP000667349">
    <property type="component" value="Unassembled WGS sequence"/>
</dbReference>
<feature type="non-terminal residue" evidence="12">
    <location>
        <position position="601"/>
    </location>
</feature>
<evidence type="ECO:0000256" key="5">
    <source>
        <dbReference type="ARBA" id="ARBA00023040"/>
    </source>
</evidence>
<evidence type="ECO:0000256" key="7">
    <source>
        <dbReference type="ARBA" id="ARBA00023170"/>
    </source>
</evidence>
<evidence type="ECO:0000256" key="9">
    <source>
        <dbReference type="SAM" id="Phobius"/>
    </source>
</evidence>
<keyword evidence="10" id="KW-0732">Signal</keyword>
<dbReference type="InterPro" id="IPR000832">
    <property type="entry name" value="GPCR_2_secretin-like"/>
</dbReference>
<comment type="subcellular location">
    <subcellularLocation>
        <location evidence="1">Endomembrane system</location>
        <topology evidence="1">Multi-pass membrane protein</topology>
    </subcellularLocation>
</comment>
<keyword evidence="8" id="KW-0807">Transducer</keyword>
<evidence type="ECO:0000256" key="4">
    <source>
        <dbReference type="ARBA" id="ARBA00022989"/>
    </source>
</evidence>
<keyword evidence="6 9" id="KW-0472">Membrane</keyword>
<accession>A0A836EJY4</accession>
<organism evidence="12 13">
    <name type="scientific">Acromyrmex insinuator</name>
    <dbReference type="NCBI Taxonomy" id="230686"/>
    <lineage>
        <taxon>Eukaryota</taxon>
        <taxon>Metazoa</taxon>
        <taxon>Ecdysozoa</taxon>
        <taxon>Arthropoda</taxon>
        <taxon>Hexapoda</taxon>
        <taxon>Insecta</taxon>
        <taxon>Pterygota</taxon>
        <taxon>Neoptera</taxon>
        <taxon>Endopterygota</taxon>
        <taxon>Hymenoptera</taxon>
        <taxon>Apocrita</taxon>
        <taxon>Aculeata</taxon>
        <taxon>Formicoidea</taxon>
        <taxon>Formicidae</taxon>
        <taxon>Myrmicinae</taxon>
        <taxon>Acromyrmex</taxon>
    </lineage>
</organism>
<keyword evidence="7" id="KW-0675">Receptor</keyword>
<dbReference type="CDD" id="cd15039">
    <property type="entry name" value="7tmB3_Methuselah-like"/>
    <property type="match status" value="1"/>
</dbReference>
<evidence type="ECO:0000313" key="13">
    <source>
        <dbReference type="Proteomes" id="UP000667349"/>
    </source>
</evidence>
<evidence type="ECO:0000256" key="6">
    <source>
        <dbReference type="ARBA" id="ARBA00023136"/>
    </source>
</evidence>
<evidence type="ECO:0000256" key="8">
    <source>
        <dbReference type="ARBA" id="ARBA00023224"/>
    </source>
</evidence>
<feature type="transmembrane region" description="Helical" evidence="9">
    <location>
        <begin position="396"/>
        <end position="420"/>
    </location>
</feature>
<keyword evidence="4 9" id="KW-1133">Transmembrane helix</keyword>
<dbReference type="InterPro" id="IPR017981">
    <property type="entry name" value="GPCR_2-like_7TM"/>
</dbReference>
<evidence type="ECO:0000259" key="11">
    <source>
        <dbReference type="PROSITE" id="PS50261"/>
    </source>
</evidence>
<dbReference type="SUPFAM" id="SSF63877">
    <property type="entry name" value="Methuselah ectodomain"/>
    <property type="match status" value="1"/>
</dbReference>
<evidence type="ECO:0000256" key="2">
    <source>
        <dbReference type="ARBA" id="ARBA00008979"/>
    </source>
</evidence>
<evidence type="ECO:0000256" key="10">
    <source>
        <dbReference type="SAM" id="SignalP"/>
    </source>
</evidence>
<name>A0A836EJY4_9HYME</name>
<feature type="transmembrane region" description="Helical" evidence="9">
    <location>
        <begin position="528"/>
        <end position="550"/>
    </location>
</feature>